<dbReference type="SUPFAM" id="SSF103515">
    <property type="entry name" value="Autotransporter"/>
    <property type="match status" value="1"/>
</dbReference>
<dbReference type="NCBIfam" id="TIGR01414">
    <property type="entry name" value="autotrans_barl"/>
    <property type="match status" value="1"/>
</dbReference>
<dbReference type="EMBL" id="CQEH01000003">
    <property type="protein sequence ID" value="CNK65507.1"/>
    <property type="molecule type" value="Genomic_DNA"/>
</dbReference>
<reference evidence="5 6" key="1">
    <citation type="submission" date="2015-03" db="EMBL/GenBank/DDBJ databases">
        <authorList>
            <consortium name="Pathogen Informatics"/>
            <person name="Murphy D."/>
        </authorList>
    </citation>
    <scope>NUCLEOTIDE SEQUENCE [LARGE SCALE GENOMIC DNA]</scope>
    <source>
        <strain evidence="5 6">IP08791</strain>
    </source>
</reference>
<proteinExistence type="predicted"/>
<comment type="caution">
    <text evidence="5">The sequence shown here is derived from an EMBL/GenBank/DDBJ whole genome shotgun (WGS) entry which is preliminary data.</text>
</comment>
<dbReference type="PANTHER" id="PTHR35037">
    <property type="entry name" value="C-TERMINAL REGION OF AIDA-LIKE PROTEIN"/>
    <property type="match status" value="1"/>
</dbReference>
<dbReference type="InterPro" id="IPR036709">
    <property type="entry name" value="Autotransporte_beta_dom_sf"/>
</dbReference>
<evidence type="ECO:0000256" key="1">
    <source>
        <dbReference type="ARBA" id="ARBA00022729"/>
    </source>
</evidence>
<dbReference type="PRINTS" id="PR01484">
    <property type="entry name" value="PRTACTNFAMLY"/>
</dbReference>
<dbReference type="Gene3D" id="2.40.128.130">
    <property type="entry name" value="Autotransporter beta-domain"/>
    <property type="match status" value="1"/>
</dbReference>
<evidence type="ECO:0000313" key="5">
    <source>
        <dbReference type="EMBL" id="CNK65507.1"/>
    </source>
</evidence>
<evidence type="ECO:0000256" key="3">
    <source>
        <dbReference type="SAM" id="SignalP"/>
    </source>
</evidence>
<dbReference type="InterPro" id="IPR012332">
    <property type="entry name" value="Autotransporter_pectin_lyase_C"/>
</dbReference>
<gene>
    <name evidence="5" type="primary">tibA_1</name>
    <name evidence="5" type="ORF">ERS137966_00849</name>
</gene>
<feature type="compositionally biased region" description="Pro residues" evidence="2">
    <location>
        <begin position="467"/>
        <end position="497"/>
    </location>
</feature>
<dbReference type="InterPro" id="IPR051551">
    <property type="entry name" value="Autotransporter_adhesion"/>
</dbReference>
<dbReference type="InterPro" id="IPR011050">
    <property type="entry name" value="Pectin_lyase_fold/virulence"/>
</dbReference>
<dbReference type="SUPFAM" id="SSF51126">
    <property type="entry name" value="Pectin lyase-like"/>
    <property type="match status" value="1"/>
</dbReference>
<keyword evidence="1 3" id="KW-0732">Signal</keyword>
<feature type="region of interest" description="Disordered" evidence="2">
    <location>
        <begin position="461"/>
        <end position="508"/>
    </location>
</feature>
<evidence type="ECO:0000313" key="6">
    <source>
        <dbReference type="Proteomes" id="UP000038647"/>
    </source>
</evidence>
<feature type="chain" id="PRO_5047200904" evidence="3">
    <location>
        <begin position="29"/>
        <end position="807"/>
    </location>
</feature>
<dbReference type="Pfam" id="PF03797">
    <property type="entry name" value="Autotransporter"/>
    <property type="match status" value="1"/>
</dbReference>
<accession>A0ABM9SPX5</accession>
<feature type="signal peptide" evidence="3">
    <location>
        <begin position="1"/>
        <end position="28"/>
    </location>
</feature>
<feature type="domain" description="Autotransporter" evidence="4">
    <location>
        <begin position="538"/>
        <end position="807"/>
    </location>
</feature>
<dbReference type="Proteomes" id="UP000038647">
    <property type="component" value="Unassembled WGS sequence"/>
</dbReference>
<dbReference type="PANTHER" id="PTHR35037:SF7">
    <property type="entry name" value="AUTOTRANSPORTER"/>
    <property type="match status" value="1"/>
</dbReference>
<dbReference type="Gene3D" id="2.160.20.20">
    <property type="match status" value="1"/>
</dbReference>
<evidence type="ECO:0000256" key="2">
    <source>
        <dbReference type="SAM" id="MobiDB-lite"/>
    </source>
</evidence>
<dbReference type="Pfam" id="PF03212">
    <property type="entry name" value="Pertactin"/>
    <property type="match status" value="1"/>
</dbReference>
<evidence type="ECO:0000259" key="4">
    <source>
        <dbReference type="PROSITE" id="PS51208"/>
    </source>
</evidence>
<organism evidence="5 6">
    <name type="scientific">Yersinia aldovae</name>
    <dbReference type="NCBI Taxonomy" id="29483"/>
    <lineage>
        <taxon>Bacteria</taxon>
        <taxon>Pseudomonadati</taxon>
        <taxon>Pseudomonadota</taxon>
        <taxon>Gammaproteobacteria</taxon>
        <taxon>Enterobacterales</taxon>
        <taxon>Yersiniaceae</taxon>
        <taxon>Yersinia</taxon>
    </lineage>
</organism>
<sequence>MNKNIRKTYLSVAISSIIYTSSSISANAVPCVGYVVTGICEQTKSGEGEFHSISLGDGVITGTEDNHFIFNGEGYKLYYPHDHFSAAIALGTIRYTEVNNSTFTITGTHYQGGPTYEGRAENTTLNNSLMWVMTSADQTIAKGNSAIIVSTQFAMNGSTYTETKEDDSIEFDPYITNSRYQDTSYEMLWGMKKEAKNWDTKATSYDSEFVDSSRQIVAANGHSVDAKFYDKANQRIDDTGLVSAATFNGTAYQNIYSGGESHNTTLLDKAYSWVRAGAKLTGLTQVNNAATVYLDSAATTGAYAENVVLNGENTRLMVRYNAATDAAATVDNLALNGGRVVFQSGTGVNYTSLNIGNLSGSGAFQFNTSIAEGKGNFVTIANGSGSHKVIVNDSGSEITAPDTTTLDLIHDLSGDATFSLASLSGANITEVDGGTYVYSLNKWDNTTRAGGNLWYLGSDLNTGVAPAPEPTPEPAPVPPAPEPEPEPEPQQPNPTQPGPAAKTTPSTDAVLSMASSNQFIFDGELQNLRLRKGDLNRSKGDNGGVWGRYLTNNSRINTAHDAAYRLQQNGVEIGADKVLGLSSGQLVLGGFTSYSNNRVKHARGGNSTVDSYSLGAYGSYFDNTGYYIDAVLKANRFNNSLNANMTNGSQVKSDYNQNAVGGSLEAGYHYRLSENWFVEPYIRTSYFTAQGKDIVLNNGMKAGLDNNRSAKGEIGTQIGTEFDLKNGAIIRPYAKVAVEREFIKSNSVTINQVNDFNNNLSGNTGKYGLGVDLNLTRQASIYAEANYRKGSYVESPIMANIGFRVNF</sequence>
<dbReference type="InterPro" id="IPR003991">
    <property type="entry name" value="Pertactin_virulence_factor"/>
</dbReference>
<dbReference type="SMART" id="SM00869">
    <property type="entry name" value="Autotransporter"/>
    <property type="match status" value="1"/>
</dbReference>
<dbReference type="RefSeq" id="WP_049603370.1">
    <property type="nucleotide sequence ID" value="NZ_CQEH01000003.1"/>
</dbReference>
<keyword evidence="6" id="KW-1185">Reference proteome</keyword>
<dbReference type="InterPro" id="IPR004899">
    <property type="entry name" value="Pertactin_central"/>
</dbReference>
<protein>
    <submittedName>
        <fullName evidence="5">Autotransporter</fullName>
    </submittedName>
</protein>
<name>A0ABM9SPX5_YERAL</name>
<dbReference type="PROSITE" id="PS51208">
    <property type="entry name" value="AUTOTRANSPORTER"/>
    <property type="match status" value="1"/>
</dbReference>
<dbReference type="InterPro" id="IPR005546">
    <property type="entry name" value="Autotransporte_beta"/>
</dbReference>
<dbReference type="InterPro" id="IPR006315">
    <property type="entry name" value="OM_autotransptr_brl_dom"/>
</dbReference>